<protein>
    <recommendedName>
        <fullName evidence="3">DUF4183 domain-containing protein</fullName>
    </recommendedName>
</protein>
<evidence type="ECO:0000313" key="2">
    <source>
        <dbReference type="Proteomes" id="UP000267798"/>
    </source>
</evidence>
<dbReference type="Proteomes" id="UP000267798">
    <property type="component" value="Unassembled WGS sequence"/>
</dbReference>
<evidence type="ECO:0008006" key="3">
    <source>
        <dbReference type="Google" id="ProtNLM"/>
    </source>
</evidence>
<comment type="caution">
    <text evidence="1">The sequence shown here is derived from an EMBL/GenBank/DDBJ whole genome shotgun (WGS) entry which is preliminary data.</text>
</comment>
<reference evidence="1 2" key="1">
    <citation type="submission" date="2018-09" db="EMBL/GenBank/DDBJ databases">
        <title>Paenibacillus aracenensis nov. sp. isolated from a cave in southern Spain.</title>
        <authorList>
            <person name="Jurado V."/>
            <person name="Gutierrez-Patricio S."/>
            <person name="Gonzalez-Pimentel J.L."/>
            <person name="Miller A.Z."/>
            <person name="Laiz L."/>
            <person name="Saiz-Jimenez C."/>
        </authorList>
    </citation>
    <scope>NUCLEOTIDE SEQUENCE [LARGE SCALE GENOMIC DNA]</scope>
    <source>
        <strain evidence="1 2">JCM 19203</strain>
    </source>
</reference>
<dbReference type="AlphaFoldDB" id="A0A3A6PSK4"/>
<name>A0A3A6PSK4_9BACL</name>
<accession>A0A3A6PSK4</accession>
<dbReference type="RefSeq" id="WP_120114376.1">
    <property type="nucleotide sequence ID" value="NZ_QXQB01000008.1"/>
</dbReference>
<evidence type="ECO:0000313" key="1">
    <source>
        <dbReference type="EMBL" id="RJX36984.1"/>
    </source>
</evidence>
<dbReference type="EMBL" id="QXQB01000008">
    <property type="protein sequence ID" value="RJX36984.1"/>
    <property type="molecule type" value="Genomic_DNA"/>
</dbReference>
<proteinExistence type="predicted"/>
<keyword evidence="2" id="KW-1185">Reference proteome</keyword>
<dbReference type="OrthoDB" id="2618637at2"/>
<gene>
    <name evidence="1" type="ORF">D3P09_26135</name>
</gene>
<organism evidence="1 2">
    <name type="scientific">Paenibacillus pinisoli</name>
    <dbReference type="NCBI Taxonomy" id="1276110"/>
    <lineage>
        <taxon>Bacteria</taxon>
        <taxon>Bacillati</taxon>
        <taxon>Bacillota</taxon>
        <taxon>Bacilli</taxon>
        <taxon>Bacillales</taxon>
        <taxon>Paenibacillaceae</taxon>
        <taxon>Paenibacillus</taxon>
    </lineage>
</organism>
<sequence>MASLILPRSISVAVDYSILNYFMTAPVGGIALAANTATDIGPAEESWVDDTGTAITQFAVNVSTPPPGTEYAYQLIVDGQVQEEGLVTTVSDTVLSITSATAATIPGEARIVFTIFQVVTTYS</sequence>